<comment type="caution">
    <text evidence="1">The sequence shown here is derived from an EMBL/GenBank/DDBJ whole genome shotgun (WGS) entry which is preliminary data.</text>
</comment>
<dbReference type="STRING" id="4072.A0A2G2ZJT3"/>
<dbReference type="Gramene" id="PHT82184">
    <property type="protein sequence ID" value="PHT82184"/>
    <property type="gene ID" value="T459_15199"/>
</dbReference>
<dbReference type="AlphaFoldDB" id="A0A2G2ZJT3"/>
<evidence type="ECO:0000313" key="2">
    <source>
        <dbReference type="Proteomes" id="UP000222542"/>
    </source>
</evidence>
<keyword evidence="2" id="KW-1185">Reference proteome</keyword>
<proteinExistence type="predicted"/>
<accession>A0A2G2ZJT3</accession>
<dbReference type="PANTHER" id="PTHR32176">
    <property type="entry name" value="XYLOSE ISOMERASE"/>
    <property type="match status" value="1"/>
</dbReference>
<dbReference type="Gene3D" id="3.40.1090.10">
    <property type="entry name" value="Cytosolic phospholipase A2 catalytic domain"/>
    <property type="match status" value="1"/>
</dbReference>
<dbReference type="EMBL" id="AYRZ02000005">
    <property type="protein sequence ID" value="PHT82184.1"/>
    <property type="molecule type" value="Genomic_DNA"/>
</dbReference>
<organism evidence="1 2">
    <name type="scientific">Capsicum annuum</name>
    <name type="common">Capsicum pepper</name>
    <dbReference type="NCBI Taxonomy" id="4072"/>
    <lineage>
        <taxon>Eukaryota</taxon>
        <taxon>Viridiplantae</taxon>
        <taxon>Streptophyta</taxon>
        <taxon>Embryophyta</taxon>
        <taxon>Tracheophyta</taxon>
        <taxon>Spermatophyta</taxon>
        <taxon>Magnoliopsida</taxon>
        <taxon>eudicotyledons</taxon>
        <taxon>Gunneridae</taxon>
        <taxon>Pentapetalae</taxon>
        <taxon>asterids</taxon>
        <taxon>lamiids</taxon>
        <taxon>Solanales</taxon>
        <taxon>Solanaceae</taxon>
        <taxon>Solanoideae</taxon>
        <taxon>Capsiceae</taxon>
        <taxon>Capsicum</taxon>
    </lineage>
</organism>
<dbReference type="Proteomes" id="UP000222542">
    <property type="component" value="Unassembled WGS sequence"/>
</dbReference>
<dbReference type="PANTHER" id="PTHR32176:SF109">
    <property type="entry name" value="PATATIN-LIKE PROTEIN 2"/>
    <property type="match status" value="1"/>
</dbReference>
<sequence>MENFTNKNPNFSSEKPTNYENSLVIFIGTGSAKFEHKYDAKSASKRGVFGWLLNGSSNPIIDAFADASYIAWSA</sequence>
<reference evidence="1 2" key="2">
    <citation type="journal article" date="2017" name="Genome Biol.">
        <title>New reference genome sequences of hot pepper reveal the massive evolution of plant disease-resistance genes by retroduplication.</title>
        <authorList>
            <person name="Kim S."/>
            <person name="Park J."/>
            <person name="Yeom S.I."/>
            <person name="Kim Y.M."/>
            <person name="Seo E."/>
            <person name="Kim K.T."/>
            <person name="Kim M.S."/>
            <person name="Lee J.M."/>
            <person name="Cheong K."/>
            <person name="Shin H.S."/>
            <person name="Kim S.B."/>
            <person name="Han K."/>
            <person name="Lee J."/>
            <person name="Park M."/>
            <person name="Lee H.A."/>
            <person name="Lee H.Y."/>
            <person name="Lee Y."/>
            <person name="Oh S."/>
            <person name="Lee J.H."/>
            <person name="Choi E."/>
            <person name="Choi E."/>
            <person name="Lee S.E."/>
            <person name="Jeon J."/>
            <person name="Kim H."/>
            <person name="Choi G."/>
            <person name="Song H."/>
            <person name="Lee J."/>
            <person name="Lee S.C."/>
            <person name="Kwon J.K."/>
            <person name="Lee H.Y."/>
            <person name="Koo N."/>
            <person name="Hong Y."/>
            <person name="Kim R.W."/>
            <person name="Kang W.H."/>
            <person name="Huh J.H."/>
            <person name="Kang B.C."/>
            <person name="Yang T.J."/>
            <person name="Lee Y.H."/>
            <person name="Bennetzen J.L."/>
            <person name="Choi D."/>
        </authorList>
    </citation>
    <scope>NUCLEOTIDE SEQUENCE [LARGE SCALE GENOMIC DNA]</scope>
    <source>
        <strain evidence="2">cv. CM334</strain>
    </source>
</reference>
<gene>
    <name evidence="1" type="ORF">T459_15199</name>
</gene>
<reference evidence="1 2" key="1">
    <citation type="journal article" date="2014" name="Nat. Genet.">
        <title>Genome sequence of the hot pepper provides insights into the evolution of pungency in Capsicum species.</title>
        <authorList>
            <person name="Kim S."/>
            <person name="Park M."/>
            <person name="Yeom S.I."/>
            <person name="Kim Y.M."/>
            <person name="Lee J.M."/>
            <person name="Lee H.A."/>
            <person name="Seo E."/>
            <person name="Choi J."/>
            <person name="Cheong K."/>
            <person name="Kim K.T."/>
            <person name="Jung K."/>
            <person name="Lee G.W."/>
            <person name="Oh S.K."/>
            <person name="Bae C."/>
            <person name="Kim S.B."/>
            <person name="Lee H.Y."/>
            <person name="Kim S.Y."/>
            <person name="Kim M.S."/>
            <person name="Kang B.C."/>
            <person name="Jo Y.D."/>
            <person name="Yang H.B."/>
            <person name="Jeong H.J."/>
            <person name="Kang W.H."/>
            <person name="Kwon J.K."/>
            <person name="Shin C."/>
            <person name="Lim J.Y."/>
            <person name="Park J.H."/>
            <person name="Huh J.H."/>
            <person name="Kim J.S."/>
            <person name="Kim B.D."/>
            <person name="Cohen O."/>
            <person name="Paran I."/>
            <person name="Suh M.C."/>
            <person name="Lee S.B."/>
            <person name="Kim Y.K."/>
            <person name="Shin Y."/>
            <person name="Noh S.J."/>
            <person name="Park J."/>
            <person name="Seo Y.S."/>
            <person name="Kwon S.Y."/>
            <person name="Kim H.A."/>
            <person name="Park J.M."/>
            <person name="Kim H.J."/>
            <person name="Choi S.B."/>
            <person name="Bosland P.W."/>
            <person name="Reeves G."/>
            <person name="Jo S.H."/>
            <person name="Lee B.W."/>
            <person name="Cho H.T."/>
            <person name="Choi H.S."/>
            <person name="Lee M.S."/>
            <person name="Yu Y."/>
            <person name="Do Choi Y."/>
            <person name="Park B.S."/>
            <person name="van Deynze A."/>
            <person name="Ashrafi H."/>
            <person name="Hill T."/>
            <person name="Kim W.T."/>
            <person name="Pai H.S."/>
            <person name="Ahn H.K."/>
            <person name="Yeam I."/>
            <person name="Giovannoni J.J."/>
            <person name="Rose J.K."/>
            <person name="Sorensen I."/>
            <person name="Lee S.J."/>
            <person name="Kim R.W."/>
            <person name="Choi I.Y."/>
            <person name="Choi B.S."/>
            <person name="Lim J.S."/>
            <person name="Lee Y.H."/>
            <person name="Choi D."/>
        </authorList>
    </citation>
    <scope>NUCLEOTIDE SEQUENCE [LARGE SCALE GENOMIC DNA]</scope>
    <source>
        <strain evidence="2">cv. CM334</strain>
    </source>
</reference>
<protein>
    <submittedName>
        <fullName evidence="1">Uncharacterized protein</fullName>
    </submittedName>
</protein>
<evidence type="ECO:0000313" key="1">
    <source>
        <dbReference type="EMBL" id="PHT82184.1"/>
    </source>
</evidence>
<name>A0A2G2ZJT3_CAPAN</name>